<feature type="domain" description="Ketoreductase" evidence="4">
    <location>
        <begin position="9"/>
        <end position="189"/>
    </location>
</feature>
<dbReference type="Gene3D" id="3.40.50.720">
    <property type="entry name" value="NAD(P)-binding Rossmann-like Domain"/>
    <property type="match status" value="1"/>
</dbReference>
<proteinExistence type="inferred from homology"/>
<dbReference type="PRINTS" id="PR00081">
    <property type="entry name" value="GDHRDH"/>
</dbReference>
<dbReference type="SMART" id="SM00822">
    <property type="entry name" value="PKS_KR"/>
    <property type="match status" value="1"/>
</dbReference>
<dbReference type="EMBL" id="JAOWLA010000015">
    <property type="protein sequence ID" value="MCV2866124.1"/>
    <property type="molecule type" value="Genomic_DNA"/>
</dbReference>
<evidence type="ECO:0000256" key="2">
    <source>
        <dbReference type="ARBA" id="ARBA00022857"/>
    </source>
</evidence>
<accession>A0ABT2Z4R3</accession>
<protein>
    <submittedName>
        <fullName evidence="5">SDR family oxidoreductase</fullName>
    </submittedName>
</protein>
<dbReference type="InterPro" id="IPR057326">
    <property type="entry name" value="KR_dom"/>
</dbReference>
<dbReference type="Proteomes" id="UP001652503">
    <property type="component" value="Unassembled WGS sequence"/>
</dbReference>
<keyword evidence="6" id="KW-1185">Reference proteome</keyword>
<dbReference type="InterPro" id="IPR052178">
    <property type="entry name" value="Sec_Metab_Biosynth_SDR"/>
</dbReference>
<dbReference type="PANTHER" id="PTHR43618">
    <property type="entry name" value="7-ALPHA-HYDROXYSTEROID DEHYDROGENASE"/>
    <property type="match status" value="1"/>
</dbReference>
<reference evidence="5 6" key="1">
    <citation type="submission" date="2022-10" db="EMBL/GenBank/DDBJ databases">
        <title>Defluviimonas sp. nov., isolated from ocean surface water.</title>
        <authorList>
            <person name="He W."/>
            <person name="Wang L."/>
            <person name="Zhang D.-F."/>
        </authorList>
    </citation>
    <scope>NUCLEOTIDE SEQUENCE [LARGE SCALE GENOMIC DNA]</scope>
    <source>
        <strain evidence="5 6">WL0075</strain>
    </source>
</reference>
<evidence type="ECO:0000313" key="5">
    <source>
        <dbReference type="EMBL" id="MCV2866124.1"/>
    </source>
</evidence>
<sequence length="254" mass="26058">MSYFGLEGKVALVTGASSGLGAHFAETLAGQGCVVAIAARRADRLAALAAAIAKKGGTAIPIALDVTDRAAVAEGLARIEEEAGPVEILVNNAGMAGRHPFLTAPEEETAAVVAVNQTAVWDVAQLVAQRLVHHAKAGSIINIASITGLRAVGGAASYAMTKAAVAHLTRLQALELSRHGIRVNAIAPGYFLTELTEDFLQSDAGTALAKRIPMRRIGKAEELDGVLLLLASGRSSFMTGAVIPVDGGHLLSSL</sequence>
<dbReference type="RefSeq" id="WP_263722656.1">
    <property type="nucleotide sequence ID" value="NZ_JAOWLA010000015.1"/>
</dbReference>
<evidence type="ECO:0000259" key="4">
    <source>
        <dbReference type="SMART" id="SM00822"/>
    </source>
</evidence>
<gene>
    <name evidence="5" type="ORF">OE647_15475</name>
</gene>
<dbReference type="PANTHER" id="PTHR43618:SF8">
    <property type="entry name" value="7ALPHA-HYDROXYSTEROID DEHYDROGENASE"/>
    <property type="match status" value="1"/>
</dbReference>
<dbReference type="PRINTS" id="PR00080">
    <property type="entry name" value="SDRFAMILY"/>
</dbReference>
<dbReference type="SUPFAM" id="SSF51735">
    <property type="entry name" value="NAD(P)-binding Rossmann-fold domains"/>
    <property type="match status" value="1"/>
</dbReference>
<keyword evidence="2" id="KW-0521">NADP</keyword>
<dbReference type="Pfam" id="PF13561">
    <property type="entry name" value="adh_short_C2"/>
    <property type="match status" value="1"/>
</dbReference>
<evidence type="ECO:0000313" key="6">
    <source>
        <dbReference type="Proteomes" id="UP001652503"/>
    </source>
</evidence>
<comment type="similarity">
    <text evidence="1">Belongs to the short-chain dehydrogenases/reductases (SDR) family.</text>
</comment>
<evidence type="ECO:0000256" key="1">
    <source>
        <dbReference type="ARBA" id="ARBA00006484"/>
    </source>
</evidence>
<comment type="caution">
    <text evidence="5">The sequence shown here is derived from an EMBL/GenBank/DDBJ whole genome shotgun (WGS) entry which is preliminary data.</text>
</comment>
<dbReference type="InterPro" id="IPR020904">
    <property type="entry name" value="Sc_DH/Rdtase_CS"/>
</dbReference>
<dbReference type="PROSITE" id="PS00061">
    <property type="entry name" value="ADH_SHORT"/>
    <property type="match status" value="1"/>
</dbReference>
<name>A0ABT2Z4R3_9RHOB</name>
<dbReference type="InterPro" id="IPR002347">
    <property type="entry name" value="SDR_fam"/>
</dbReference>
<organism evidence="5 6">
    <name type="scientific">Albidovulum sediminicola</name>
    <dbReference type="NCBI Taxonomy" id="2984331"/>
    <lineage>
        <taxon>Bacteria</taxon>
        <taxon>Pseudomonadati</taxon>
        <taxon>Pseudomonadota</taxon>
        <taxon>Alphaproteobacteria</taxon>
        <taxon>Rhodobacterales</taxon>
        <taxon>Paracoccaceae</taxon>
        <taxon>Albidovulum</taxon>
    </lineage>
</organism>
<evidence type="ECO:0000256" key="3">
    <source>
        <dbReference type="ARBA" id="ARBA00023002"/>
    </source>
</evidence>
<keyword evidence="3" id="KW-0560">Oxidoreductase</keyword>
<dbReference type="InterPro" id="IPR036291">
    <property type="entry name" value="NAD(P)-bd_dom_sf"/>
</dbReference>